<reference evidence="8" key="1">
    <citation type="journal article" date="2019" name="Int. J. Syst. Evol. Microbiol.">
        <title>The Global Catalogue of Microorganisms (GCM) 10K type strain sequencing project: providing services to taxonomists for standard genome sequencing and annotation.</title>
        <authorList>
            <consortium name="The Broad Institute Genomics Platform"/>
            <consortium name="The Broad Institute Genome Sequencing Center for Infectious Disease"/>
            <person name="Wu L."/>
            <person name="Ma J."/>
        </authorList>
    </citation>
    <scope>NUCLEOTIDE SEQUENCE [LARGE SCALE GENOMIC DNA]</scope>
    <source>
        <strain evidence="8">CCUG 55590</strain>
    </source>
</reference>
<dbReference type="SUPFAM" id="SSF53756">
    <property type="entry name" value="UDP-Glycosyltransferase/glycogen phosphorylase"/>
    <property type="match status" value="1"/>
</dbReference>
<name>A0ABW2PLU9_9BACL</name>
<organism evidence="7 8">
    <name type="scientific">Exiguobacterium aestuarii</name>
    <dbReference type="NCBI Taxonomy" id="273527"/>
    <lineage>
        <taxon>Bacteria</taxon>
        <taxon>Bacillati</taxon>
        <taxon>Bacillota</taxon>
        <taxon>Bacilli</taxon>
        <taxon>Bacillales</taxon>
        <taxon>Bacillales Family XII. Incertae Sedis</taxon>
        <taxon>Exiguobacterium</taxon>
    </lineage>
</organism>
<evidence type="ECO:0000256" key="5">
    <source>
        <dbReference type="ARBA" id="ARBA00022944"/>
    </source>
</evidence>
<dbReference type="Proteomes" id="UP001596439">
    <property type="component" value="Unassembled WGS sequence"/>
</dbReference>
<dbReference type="PANTHER" id="PTHR37316">
    <property type="entry name" value="TEICHOIC ACID GLYCEROL-PHOSPHATE PRIMASE"/>
    <property type="match status" value="1"/>
</dbReference>
<protein>
    <submittedName>
        <fullName evidence="7">CDP-glycerol glycerophosphotransferase family protein</fullName>
    </submittedName>
</protein>
<proteinExistence type="inferred from homology"/>
<dbReference type="InterPro" id="IPR043148">
    <property type="entry name" value="TagF_C"/>
</dbReference>
<comment type="subcellular location">
    <subcellularLocation>
        <location evidence="1">Cell membrane</location>
        <topology evidence="1">Peripheral membrane protein</topology>
    </subcellularLocation>
</comment>
<dbReference type="Pfam" id="PF04464">
    <property type="entry name" value="Glyphos_transf"/>
    <property type="match status" value="1"/>
</dbReference>
<sequence length="369" mass="42863">MLKTVKELLITLYLHIVGVVGRLSKQRSIKNQTVCIVTYGDNVWPIIEQLAIEKQQRIYCFYDSSKAQLSSRPIHPYIIYKPLTLYNKLFSIPYFVSVSSHCILDNYVAELSELPVRDGTKRFQVWHAAGAMKAFGLTAAQNKVRGDKANARFRKVYKNYGHFIVPGMKCAEQFSKAHDLPIERFLPLGMPRTDSWVRSYTKTKERLIVFAPTYRENEDYDVMPYVKQLHERFTKQGYQFLVKLHPAVEVTNELEGIQFIDSKESIMPYLMKAEWVITDYSSIPFESCLFDTKLALFVPDLEEYAMVPGLVDHYMTLIDAPIVGTVEELVTCIVQNQHGNEKWADEWYDLTPGYATNRIVQYFYEEDEH</sequence>
<dbReference type="RefSeq" id="WP_214786659.1">
    <property type="nucleotide sequence ID" value="NZ_JANIEL010000053.1"/>
</dbReference>
<gene>
    <name evidence="7" type="ORF">ACFQO8_02515</name>
</gene>
<dbReference type="Gene3D" id="3.40.50.12580">
    <property type="match status" value="1"/>
</dbReference>
<keyword evidence="4" id="KW-0808">Transferase</keyword>
<accession>A0ABW2PLU9</accession>
<comment type="similarity">
    <text evidence="2">Belongs to the CDP-glycerol glycerophosphotransferase family.</text>
</comment>
<evidence type="ECO:0000256" key="6">
    <source>
        <dbReference type="ARBA" id="ARBA00023136"/>
    </source>
</evidence>
<comment type="caution">
    <text evidence="7">The sequence shown here is derived from an EMBL/GenBank/DDBJ whole genome shotgun (WGS) entry which is preliminary data.</text>
</comment>
<keyword evidence="8" id="KW-1185">Reference proteome</keyword>
<evidence type="ECO:0000313" key="7">
    <source>
        <dbReference type="EMBL" id="MFC7389000.1"/>
    </source>
</evidence>
<evidence type="ECO:0000313" key="8">
    <source>
        <dbReference type="Proteomes" id="UP001596439"/>
    </source>
</evidence>
<keyword evidence="3" id="KW-1003">Cell membrane</keyword>
<dbReference type="InterPro" id="IPR007554">
    <property type="entry name" value="Glycerophosphate_synth"/>
</dbReference>
<evidence type="ECO:0000256" key="3">
    <source>
        <dbReference type="ARBA" id="ARBA00022475"/>
    </source>
</evidence>
<dbReference type="InterPro" id="IPR043149">
    <property type="entry name" value="TagF_N"/>
</dbReference>
<dbReference type="InterPro" id="IPR051612">
    <property type="entry name" value="Teichoic_Acid_Biosynth"/>
</dbReference>
<dbReference type="EMBL" id="JBHTCE010000001">
    <property type="protein sequence ID" value="MFC7389000.1"/>
    <property type="molecule type" value="Genomic_DNA"/>
</dbReference>
<keyword evidence="5" id="KW-0777">Teichoic acid biosynthesis</keyword>
<dbReference type="Gene3D" id="3.40.50.11820">
    <property type="match status" value="1"/>
</dbReference>
<dbReference type="PANTHER" id="PTHR37316:SF1">
    <property type="entry name" value="TEICHOIC ACID GLYCEROL-PHOSPHATE PRIMASE"/>
    <property type="match status" value="1"/>
</dbReference>
<evidence type="ECO:0000256" key="2">
    <source>
        <dbReference type="ARBA" id="ARBA00010488"/>
    </source>
</evidence>
<keyword evidence="6" id="KW-0472">Membrane</keyword>
<evidence type="ECO:0000256" key="1">
    <source>
        <dbReference type="ARBA" id="ARBA00004202"/>
    </source>
</evidence>
<evidence type="ECO:0000256" key="4">
    <source>
        <dbReference type="ARBA" id="ARBA00022679"/>
    </source>
</evidence>